<dbReference type="SUPFAM" id="SSF82866">
    <property type="entry name" value="Multidrug efflux transporter AcrB transmembrane domain"/>
    <property type="match status" value="2"/>
</dbReference>
<evidence type="ECO:0000256" key="1">
    <source>
        <dbReference type="ARBA" id="ARBA00004651"/>
    </source>
</evidence>
<keyword evidence="4 6" id="KW-1133">Transmembrane helix</keyword>
<feature type="transmembrane region" description="Helical" evidence="6">
    <location>
        <begin position="305"/>
        <end position="331"/>
    </location>
</feature>
<feature type="transmembrane region" description="Helical" evidence="6">
    <location>
        <begin position="237"/>
        <end position="257"/>
    </location>
</feature>
<reference evidence="8 9" key="1">
    <citation type="submission" date="2022-11" db="EMBL/GenBank/DDBJ databases">
        <title>Minimal conservation of predation-associated metabolite biosynthetic gene clusters underscores biosynthetic potential of Myxococcota including descriptions for ten novel species: Archangium lansinium sp. nov., Myxococcus landrumus sp. nov., Nannocystis bai.</title>
        <authorList>
            <person name="Ahearne A."/>
            <person name="Stevens C."/>
            <person name="Phillips K."/>
        </authorList>
    </citation>
    <scope>NUCLEOTIDE SEQUENCE [LARGE SCALE GENOMIC DNA]</scope>
    <source>
        <strain evidence="8 9">MIWBW</strain>
    </source>
</reference>
<feature type="transmembrane region" description="Helical" evidence="6">
    <location>
        <begin position="211"/>
        <end position="230"/>
    </location>
</feature>
<dbReference type="InterPro" id="IPR050545">
    <property type="entry name" value="Mycobact_MmpL"/>
</dbReference>
<dbReference type="Proteomes" id="UP001207654">
    <property type="component" value="Unassembled WGS sequence"/>
</dbReference>
<comment type="caution">
    <text evidence="8">The sequence shown here is derived from an EMBL/GenBank/DDBJ whole genome shotgun (WGS) entry which is preliminary data.</text>
</comment>
<dbReference type="InterPro" id="IPR004869">
    <property type="entry name" value="MMPL_dom"/>
</dbReference>
<feature type="transmembrane region" description="Helical" evidence="6">
    <location>
        <begin position="700"/>
        <end position="720"/>
    </location>
</feature>
<comment type="subcellular location">
    <subcellularLocation>
        <location evidence="1">Cell membrane</location>
        <topology evidence="1">Multi-pass membrane protein</topology>
    </subcellularLocation>
</comment>
<feature type="transmembrane region" description="Helical" evidence="6">
    <location>
        <begin position="401"/>
        <end position="419"/>
    </location>
</feature>
<feature type="transmembrane region" description="Helical" evidence="6">
    <location>
        <begin position="597"/>
        <end position="616"/>
    </location>
</feature>
<keyword evidence="5 6" id="KW-0472">Membrane</keyword>
<evidence type="ECO:0000256" key="4">
    <source>
        <dbReference type="ARBA" id="ARBA00022989"/>
    </source>
</evidence>
<evidence type="ECO:0000313" key="9">
    <source>
        <dbReference type="Proteomes" id="UP001207654"/>
    </source>
</evidence>
<feature type="domain" description="SSD" evidence="7">
    <location>
        <begin position="237"/>
        <end position="362"/>
    </location>
</feature>
<accession>A0ABT4A0X9</accession>
<gene>
    <name evidence="8" type="ORF">OV287_12410</name>
</gene>
<protein>
    <submittedName>
        <fullName evidence="8">MMPL family transporter</fullName>
    </submittedName>
</protein>
<dbReference type="RefSeq" id="WP_267534237.1">
    <property type="nucleotide sequence ID" value="NZ_JAPNKA010000001.1"/>
</dbReference>
<evidence type="ECO:0000256" key="3">
    <source>
        <dbReference type="ARBA" id="ARBA00022692"/>
    </source>
</evidence>
<proteinExistence type="predicted"/>
<feature type="transmembrane region" description="Helical" evidence="6">
    <location>
        <begin position="263"/>
        <end position="284"/>
    </location>
</feature>
<dbReference type="Pfam" id="PF03176">
    <property type="entry name" value="MMPL"/>
    <property type="match status" value="2"/>
</dbReference>
<keyword evidence="3 6" id="KW-0812">Transmembrane</keyword>
<keyword evidence="2" id="KW-1003">Cell membrane</keyword>
<keyword evidence="9" id="KW-1185">Reference proteome</keyword>
<dbReference type="InterPro" id="IPR000731">
    <property type="entry name" value="SSD"/>
</dbReference>
<evidence type="ECO:0000256" key="5">
    <source>
        <dbReference type="ARBA" id="ARBA00023136"/>
    </source>
</evidence>
<evidence type="ECO:0000256" key="2">
    <source>
        <dbReference type="ARBA" id="ARBA00022475"/>
    </source>
</evidence>
<feature type="transmembrane region" description="Helical" evidence="6">
    <location>
        <begin position="337"/>
        <end position="360"/>
    </location>
</feature>
<evidence type="ECO:0000313" key="8">
    <source>
        <dbReference type="EMBL" id="MCY1075298.1"/>
    </source>
</evidence>
<dbReference type="EMBL" id="JAPNKA010000001">
    <property type="protein sequence ID" value="MCY1075298.1"/>
    <property type="molecule type" value="Genomic_DNA"/>
</dbReference>
<dbReference type="PANTHER" id="PTHR33406:SF13">
    <property type="entry name" value="MEMBRANE PROTEIN YDFJ"/>
    <property type="match status" value="1"/>
</dbReference>
<feature type="transmembrane region" description="Helical" evidence="6">
    <location>
        <begin position="726"/>
        <end position="755"/>
    </location>
</feature>
<evidence type="ECO:0000259" key="7">
    <source>
        <dbReference type="PROSITE" id="PS50156"/>
    </source>
</evidence>
<feature type="transmembrane region" description="Helical" evidence="6">
    <location>
        <begin position="623"/>
        <end position="645"/>
    </location>
</feature>
<dbReference type="Gene3D" id="1.20.1640.10">
    <property type="entry name" value="Multidrug efflux transporter AcrB transmembrane domain"/>
    <property type="match status" value="2"/>
</dbReference>
<name>A0ABT4A0X9_9BACT</name>
<evidence type="ECO:0000256" key="6">
    <source>
        <dbReference type="SAM" id="Phobius"/>
    </source>
</evidence>
<dbReference type="PROSITE" id="PS50156">
    <property type="entry name" value="SSD"/>
    <property type="match status" value="1"/>
</dbReference>
<sequence length="769" mass="82598">MTWLAFFERLLAHRWRLGLGLLVLCVLAGLGAARVPMDPSIERMHPIGDSAKADFDRYRRAFPGEDSQVFVIAEGPDVFTPEGFSSLAKLEEELRGLPRVRHVVGPASAQTARGLLFPEESRARGELLREALAEARKEPLARALVHPTRELSVVQVALASGAGAERILAERAFSLQAGELLARHAGPELKLTLSGAPAVRATLALMVEEDMGRLLPLALLVILGLVAFAYRDVWSVLATAATLVVSWMWMVGAMGWVGVPFGVLTSFAPIVILIVSLTDTVHVLSDLEERRRSGMPYTQALTEALAGAAGPCLATELVIAAGFLSMGFIGLTAVWEFGLATAMGVLMAWAANMLVLPWVLSLRSRASAARARRELKASRTRPLDSVLGWVERQVVRHPRRVMGVAALVAVLSVGSMTRLQHEFRVFDDLRQDSPLAAELTYAEGALGGLVPLAIFLEPEGGRAGAALSPEAMAFQERVDAYLAALPEHPPVVSLPRLVEPVYEAVFGPGLLLRTEETTEKAVTRLARYQPLDTVLSEDRSAAGVVALFPNVGAGRMQELVELAQAFVSREVPAGYRVTVTGNLAMTEHVTGMLTRGLLQSFLSALAVSFLAFFLVLRSAKLAFIGLLPNVLPVGVLFGVMPLLGISLKPSTVIIASMALVIADDDTLQYLVRFKRRYLRLKADGAPEPHKQAALESLGECGRAMFVTSAAVAGGFLLLQFSRFEGIAHLGLLTGLTLWVAGLADAFLSPVLLMALKPELGSRRSPPAGS</sequence>
<organism evidence="8 9">
    <name type="scientific">Archangium lansingense</name>
    <dbReference type="NCBI Taxonomy" id="2995310"/>
    <lineage>
        <taxon>Bacteria</taxon>
        <taxon>Pseudomonadati</taxon>
        <taxon>Myxococcota</taxon>
        <taxon>Myxococcia</taxon>
        <taxon>Myxococcales</taxon>
        <taxon>Cystobacterineae</taxon>
        <taxon>Archangiaceae</taxon>
        <taxon>Archangium</taxon>
    </lineage>
</organism>
<dbReference type="PANTHER" id="PTHR33406">
    <property type="entry name" value="MEMBRANE PROTEIN MJ1562-RELATED"/>
    <property type="match status" value="1"/>
</dbReference>